<dbReference type="PRINTS" id="PR00922">
    <property type="entry name" value="DADACBPTASE3"/>
</dbReference>
<keyword evidence="4" id="KW-1185">Reference proteome</keyword>
<proteinExistence type="inferred from homology"/>
<dbReference type="SUPFAM" id="SSF56601">
    <property type="entry name" value="beta-lactamase/transpeptidase-like"/>
    <property type="match status" value="1"/>
</dbReference>
<dbReference type="InterPro" id="IPR012338">
    <property type="entry name" value="Beta-lactam/transpept-like"/>
</dbReference>
<gene>
    <name evidence="3" type="primary">dacB</name>
    <name evidence="3" type="ORF">H9632_14980</name>
</gene>
<sequence>MEEVREIALNENIIATLDTIVETVLGSDKATITLRDRASGEIIYSYRGEHLMRPASNMKIITGATALSELGLDFRFKTELYLDGQIEDGTLYGDIYIKGYGDPTINEATLKLFAQKLSEQDIQKATGMIIGDDTYFTGDTLPPGVDEEGETHYYGARISPITMSPNDDFDASTIIIEVTARNVGEQPDYVVIPHLSGMQIFNEALTVVNDRENTLEIRRINNTNQIKITGEIPEGESAKVWVSHQDPTKNTLQFFKVLCEQVGIQFSEQCRIVNGIIPQQADLIYTHESETLEEMFSIFMKLSNNSMADIFVKTMGKLQHGVGDYAHGLQVVQAYLEKHQNNFEAWQFVDGSGLSHGIRLHSNGISQLLFKLQKEPYFPQFFASLPVAGNTDRLIGGTLKDRFLEPELQNTIFAKTGYIHEVNTLSGYVTGESGRDYIFSIMLEGREEGIPFLDEGLKSMIVYL</sequence>
<dbReference type="NCBIfam" id="TIGR00666">
    <property type="entry name" value="PBP4"/>
    <property type="match status" value="1"/>
</dbReference>
<comment type="caution">
    <text evidence="3">The sequence shown here is derived from an EMBL/GenBank/DDBJ whole genome shotgun (WGS) entry which is preliminary data.</text>
</comment>
<evidence type="ECO:0000313" key="3">
    <source>
        <dbReference type="EMBL" id="MBD8034374.1"/>
    </source>
</evidence>
<protein>
    <submittedName>
        <fullName evidence="3">D-alanyl-D-alanine carboxypeptidase/D-alanyl-D-alanine-endopeptidase</fullName>
        <ecNumber evidence="3">3.4.16.4</ecNumber>
    </submittedName>
</protein>
<dbReference type="PANTHER" id="PTHR30023">
    <property type="entry name" value="D-ALANYL-D-ALANINE CARBOXYPEPTIDASE"/>
    <property type="match status" value="1"/>
</dbReference>
<dbReference type="GO" id="GO:0009002">
    <property type="term" value="F:serine-type D-Ala-D-Ala carboxypeptidase activity"/>
    <property type="evidence" value="ECO:0007669"/>
    <property type="project" value="UniProtKB-EC"/>
</dbReference>
<dbReference type="RefSeq" id="WP_191704870.1">
    <property type="nucleotide sequence ID" value="NZ_JACSPW010000015.1"/>
</dbReference>
<reference evidence="3 4" key="1">
    <citation type="submission" date="2020-08" db="EMBL/GenBank/DDBJ databases">
        <title>A Genomic Blueprint of the Chicken Gut Microbiome.</title>
        <authorList>
            <person name="Gilroy R."/>
            <person name="Ravi A."/>
            <person name="Getino M."/>
            <person name="Pursley I."/>
            <person name="Horton D.L."/>
            <person name="Alikhan N.-F."/>
            <person name="Baker D."/>
            <person name="Gharbi K."/>
            <person name="Hall N."/>
            <person name="Watson M."/>
            <person name="Adriaenssens E.M."/>
            <person name="Foster-Nyarko E."/>
            <person name="Jarju S."/>
            <person name="Secka A."/>
            <person name="Antonio M."/>
            <person name="Oren A."/>
            <person name="Chaudhuri R."/>
            <person name="La Ragione R.M."/>
            <person name="Hildebrand F."/>
            <person name="Pallen M.J."/>
        </authorList>
    </citation>
    <scope>NUCLEOTIDE SEQUENCE [LARGE SCALE GENOMIC DNA]</scope>
    <source>
        <strain evidence="3 4">Sa1YVA6</strain>
    </source>
</reference>
<dbReference type="EMBL" id="JACSPW010000015">
    <property type="protein sequence ID" value="MBD8034374.1"/>
    <property type="molecule type" value="Genomic_DNA"/>
</dbReference>
<organism evidence="3 4">
    <name type="scientific">Solibacillus merdavium</name>
    <dbReference type="NCBI Taxonomy" id="2762218"/>
    <lineage>
        <taxon>Bacteria</taxon>
        <taxon>Bacillati</taxon>
        <taxon>Bacillota</taxon>
        <taxon>Bacilli</taxon>
        <taxon>Bacillales</taxon>
        <taxon>Caryophanaceae</taxon>
        <taxon>Solibacillus</taxon>
    </lineage>
</organism>
<dbReference type="Gene3D" id="3.50.80.20">
    <property type="entry name" value="D-Ala-D-Ala carboxypeptidase C, peptidase S13"/>
    <property type="match status" value="1"/>
</dbReference>
<keyword evidence="3" id="KW-0645">Protease</keyword>
<dbReference type="EC" id="3.4.16.4" evidence="3"/>
<evidence type="ECO:0000313" key="4">
    <source>
        <dbReference type="Proteomes" id="UP000600565"/>
    </source>
</evidence>
<evidence type="ECO:0000256" key="1">
    <source>
        <dbReference type="ARBA" id="ARBA00006096"/>
    </source>
</evidence>
<evidence type="ECO:0000256" key="2">
    <source>
        <dbReference type="ARBA" id="ARBA00022801"/>
    </source>
</evidence>
<dbReference type="Pfam" id="PF02113">
    <property type="entry name" value="Peptidase_S13"/>
    <property type="match status" value="1"/>
</dbReference>
<keyword evidence="2 3" id="KW-0378">Hydrolase</keyword>
<dbReference type="Gene3D" id="3.40.710.10">
    <property type="entry name" value="DD-peptidase/beta-lactamase superfamily"/>
    <property type="match status" value="1"/>
</dbReference>
<accession>A0ABR8XR77</accession>
<name>A0ABR8XR77_9BACL</name>
<keyword evidence="3" id="KW-0121">Carboxypeptidase</keyword>
<dbReference type="Proteomes" id="UP000600565">
    <property type="component" value="Unassembled WGS sequence"/>
</dbReference>
<dbReference type="PANTHER" id="PTHR30023:SF0">
    <property type="entry name" value="PENICILLIN-SENSITIVE CARBOXYPEPTIDASE A"/>
    <property type="match status" value="1"/>
</dbReference>
<dbReference type="InterPro" id="IPR000667">
    <property type="entry name" value="Peptidase_S13"/>
</dbReference>
<comment type="similarity">
    <text evidence="1">Belongs to the peptidase S13 family.</text>
</comment>